<keyword evidence="3" id="KW-1185">Reference proteome</keyword>
<dbReference type="EMBL" id="MBTA01000025">
    <property type="protein sequence ID" value="RKD15021.1"/>
    <property type="molecule type" value="Genomic_DNA"/>
</dbReference>
<evidence type="ECO:0000313" key="3">
    <source>
        <dbReference type="Proteomes" id="UP000283433"/>
    </source>
</evidence>
<feature type="signal peptide" evidence="1">
    <location>
        <begin position="1"/>
        <end position="21"/>
    </location>
</feature>
<comment type="caution">
    <text evidence="2">The sequence shown here is derived from an EMBL/GenBank/DDBJ whole genome shotgun (WGS) entry which is preliminary data.</text>
</comment>
<organism evidence="2 3">
    <name type="scientific">Pelobium manganitolerans</name>
    <dbReference type="NCBI Taxonomy" id="1842495"/>
    <lineage>
        <taxon>Bacteria</taxon>
        <taxon>Pseudomonadati</taxon>
        <taxon>Bacteroidota</taxon>
        <taxon>Sphingobacteriia</taxon>
        <taxon>Sphingobacteriales</taxon>
        <taxon>Sphingobacteriaceae</taxon>
        <taxon>Pelobium</taxon>
    </lineage>
</organism>
<dbReference type="OrthoDB" id="1495038at2"/>
<sequence length="146" mass="16239">MKKSLFLLVMSLLLTSLNSIAQLAPITLPNSAEEWSAPQAFTLITRDGYRQKVDISTRLVKHQGTTGFIDVKIANYGPKDIVRMYVGLIKGPVDLKNYKGLNYNNCGIYSIRNGYNTTMKLELRECHPKGASKMSDLENAKAANRG</sequence>
<name>A0A419S4K8_9SPHI</name>
<evidence type="ECO:0000256" key="1">
    <source>
        <dbReference type="SAM" id="SignalP"/>
    </source>
</evidence>
<dbReference type="RefSeq" id="WP_120181882.1">
    <property type="nucleotide sequence ID" value="NZ_MBTA01000025.1"/>
</dbReference>
<gene>
    <name evidence="2" type="ORF">BCY91_05675</name>
</gene>
<proteinExistence type="predicted"/>
<dbReference type="Proteomes" id="UP000283433">
    <property type="component" value="Unassembled WGS sequence"/>
</dbReference>
<reference evidence="2 3" key="1">
    <citation type="submission" date="2016-07" db="EMBL/GenBank/DDBJ databases">
        <title>Genome of Pelobium manganitolerans.</title>
        <authorList>
            <person name="Wu S."/>
            <person name="Wang G."/>
        </authorList>
    </citation>
    <scope>NUCLEOTIDE SEQUENCE [LARGE SCALE GENOMIC DNA]</scope>
    <source>
        <strain evidence="2 3">YS-25</strain>
    </source>
</reference>
<evidence type="ECO:0000313" key="2">
    <source>
        <dbReference type="EMBL" id="RKD15021.1"/>
    </source>
</evidence>
<dbReference type="AlphaFoldDB" id="A0A419S4K8"/>
<accession>A0A419S4K8</accession>
<protein>
    <submittedName>
        <fullName evidence="2">Uncharacterized protein</fullName>
    </submittedName>
</protein>
<feature type="chain" id="PRO_5019346432" evidence="1">
    <location>
        <begin position="22"/>
        <end position="146"/>
    </location>
</feature>
<keyword evidence="1" id="KW-0732">Signal</keyword>